<dbReference type="AlphaFoldDB" id="A0A6A6P5F6"/>
<proteinExistence type="predicted"/>
<feature type="domain" description="CTLH" evidence="3">
    <location>
        <begin position="64"/>
        <end position="121"/>
    </location>
</feature>
<dbReference type="SMART" id="SM00757">
    <property type="entry name" value="CRA"/>
    <property type="match status" value="1"/>
</dbReference>
<dbReference type="EMBL" id="MU001676">
    <property type="protein sequence ID" value="KAF2459037.1"/>
    <property type="molecule type" value="Genomic_DNA"/>
</dbReference>
<dbReference type="Pfam" id="PF08513">
    <property type="entry name" value="LisH"/>
    <property type="match status" value="1"/>
</dbReference>
<dbReference type="InterPro" id="IPR006595">
    <property type="entry name" value="CTLH_C"/>
</dbReference>
<dbReference type="InterPro" id="IPR050618">
    <property type="entry name" value="Ubq-SigPath_Reg"/>
</dbReference>
<reference evidence="4" key="1">
    <citation type="journal article" date="2020" name="Stud. Mycol.">
        <title>101 Dothideomycetes genomes: a test case for predicting lifestyles and emergence of pathogens.</title>
        <authorList>
            <person name="Haridas S."/>
            <person name="Albert R."/>
            <person name="Binder M."/>
            <person name="Bloem J."/>
            <person name="Labutti K."/>
            <person name="Salamov A."/>
            <person name="Andreopoulos B."/>
            <person name="Baker S."/>
            <person name="Barry K."/>
            <person name="Bills G."/>
            <person name="Bluhm B."/>
            <person name="Cannon C."/>
            <person name="Castanera R."/>
            <person name="Culley D."/>
            <person name="Daum C."/>
            <person name="Ezra D."/>
            <person name="Gonzalez J."/>
            <person name="Henrissat B."/>
            <person name="Kuo A."/>
            <person name="Liang C."/>
            <person name="Lipzen A."/>
            <person name="Lutzoni F."/>
            <person name="Magnuson J."/>
            <person name="Mondo S."/>
            <person name="Nolan M."/>
            <person name="Ohm R."/>
            <person name="Pangilinan J."/>
            <person name="Park H.-J."/>
            <person name="Ramirez L."/>
            <person name="Alfaro M."/>
            <person name="Sun H."/>
            <person name="Tritt A."/>
            <person name="Yoshinaga Y."/>
            <person name="Zwiers L.-H."/>
            <person name="Turgeon B."/>
            <person name="Goodwin S."/>
            <person name="Spatafora J."/>
            <person name="Crous P."/>
            <person name="Grigoriev I."/>
        </authorList>
    </citation>
    <scope>NUCLEOTIDE SEQUENCE</scope>
    <source>
        <strain evidence="4">ATCC 16933</strain>
    </source>
</reference>
<comment type="function">
    <text evidence="1">Involved in the proteasome-dependent degradation of fructose-1,6-bisphosphatase.</text>
</comment>
<feature type="region of interest" description="Disordered" evidence="2">
    <location>
        <begin position="221"/>
        <end position="264"/>
    </location>
</feature>
<gene>
    <name evidence="4" type="ORF">BDY21DRAFT_199495</name>
</gene>
<dbReference type="OrthoDB" id="2415936at2759"/>
<dbReference type="PANTHER" id="PTHR12864">
    <property type="entry name" value="RAN BINDING PROTEIN 9-RELATED"/>
    <property type="match status" value="1"/>
</dbReference>
<dbReference type="SMART" id="SM00667">
    <property type="entry name" value="LisH"/>
    <property type="match status" value="1"/>
</dbReference>
<dbReference type="InterPro" id="IPR006594">
    <property type="entry name" value="LisH"/>
</dbReference>
<dbReference type="Pfam" id="PF10607">
    <property type="entry name" value="CTLH"/>
    <property type="match status" value="1"/>
</dbReference>
<evidence type="ECO:0000313" key="4">
    <source>
        <dbReference type="EMBL" id="KAF2459037.1"/>
    </source>
</evidence>
<dbReference type="InterPro" id="IPR024964">
    <property type="entry name" value="CTLH/CRA"/>
</dbReference>
<name>A0A6A6P5F6_9PEZI</name>
<dbReference type="InterPro" id="IPR013144">
    <property type="entry name" value="CRA_dom"/>
</dbReference>
<dbReference type="Proteomes" id="UP000799766">
    <property type="component" value="Unassembled WGS sequence"/>
</dbReference>
<protein>
    <submittedName>
        <fullName evidence="4">CTLH/CRA C-terminal to lish motif domain-containing protein</fullName>
    </submittedName>
</protein>
<evidence type="ECO:0000313" key="5">
    <source>
        <dbReference type="Proteomes" id="UP000799766"/>
    </source>
</evidence>
<accession>A0A6A6P5F6</accession>
<evidence type="ECO:0000256" key="1">
    <source>
        <dbReference type="ARBA" id="ARBA00002343"/>
    </source>
</evidence>
<dbReference type="PROSITE" id="PS50897">
    <property type="entry name" value="CTLH"/>
    <property type="match status" value="1"/>
</dbReference>
<organism evidence="4 5">
    <name type="scientific">Lineolata rhizophorae</name>
    <dbReference type="NCBI Taxonomy" id="578093"/>
    <lineage>
        <taxon>Eukaryota</taxon>
        <taxon>Fungi</taxon>
        <taxon>Dikarya</taxon>
        <taxon>Ascomycota</taxon>
        <taxon>Pezizomycotina</taxon>
        <taxon>Dothideomycetes</taxon>
        <taxon>Dothideomycetes incertae sedis</taxon>
        <taxon>Lineolatales</taxon>
        <taxon>Lineolataceae</taxon>
        <taxon>Lineolata</taxon>
    </lineage>
</organism>
<dbReference type="SMART" id="SM00668">
    <property type="entry name" value="CTLH"/>
    <property type="match status" value="1"/>
</dbReference>
<keyword evidence="5" id="KW-1185">Reference proteome</keyword>
<sequence>MSSSTVSTTTPTRHQFDRRVEEVKPSKTDMNFLVMDYLISEGYPVAASKFAAEANIKPGPAAESIEERVEIKQAICSGDIQTAIEMINELNPEILDRDHALHFSLLRLHLIELIRTSLAMPPNKTDITPALQFATEHLAPRASTNSEFLEDLERTMALLIFSPTSLTPELKALLDPTLRQQVANHVMEAILRSHGQKSEARIKDLVRLRAWLESKARDAKKDIPDSMPLGLDGEFGEAEGNGAHQGEDGVSANGNNQDGDAMVS</sequence>
<evidence type="ECO:0000259" key="3">
    <source>
        <dbReference type="PROSITE" id="PS50897"/>
    </source>
</evidence>
<dbReference type="PROSITE" id="PS50896">
    <property type="entry name" value="LISH"/>
    <property type="match status" value="1"/>
</dbReference>
<evidence type="ECO:0000256" key="2">
    <source>
        <dbReference type="SAM" id="MobiDB-lite"/>
    </source>
</evidence>